<dbReference type="AlphaFoldDB" id="A0A8J2HQW3"/>
<evidence type="ECO:0000313" key="4">
    <source>
        <dbReference type="Proteomes" id="UP000676310"/>
    </source>
</evidence>
<feature type="region of interest" description="Disordered" evidence="2">
    <location>
        <begin position="534"/>
        <end position="563"/>
    </location>
</feature>
<dbReference type="InterPro" id="IPR015943">
    <property type="entry name" value="WD40/YVTN_repeat-like_dom_sf"/>
</dbReference>
<evidence type="ECO:0000256" key="2">
    <source>
        <dbReference type="SAM" id="MobiDB-lite"/>
    </source>
</evidence>
<keyword evidence="1" id="KW-0853">WD repeat</keyword>
<dbReference type="GeneID" id="67013351"/>
<feature type="repeat" description="WD" evidence="1">
    <location>
        <begin position="282"/>
        <end position="323"/>
    </location>
</feature>
<dbReference type="OrthoDB" id="1367865at2759"/>
<sequence length="563" mass="62634">MPCFSHEDFMREFVFPDEPAQDFERAGIPAQYASGHPKDWSQACDVLNFSADLNQHSQSKHRSYYTAISSDKKLLAISTDAERILVYNVASRELCEVLEGAGSVAFRPSNTDEESLIDNDQAMDGGTPRPGYTLISSVSDDAYRGGRRANQLILWDLDQNGRIIDKEEPIDSALLATKAIDAIAPDLAASHEWTRDFINTSKLHTEFMKSLSKVAADHRRRHNTIIDNAELASFGSVNFSNDGKLLLYHSKNRSTQQGMRTSQNLPAAVIYDLEAGVEIHRLTGHTDAIMWSAISPNKECVATVSWDGTLRMYSVSTGALMWVTENSGGQSWAGAFSPDSKLIVWSSKGGRAVQVHDVSDGRKTAAMQDAFSDWCRCLDWHPTRPEIALCVGKSAYVWDPSDGPHGKVLQHFKLENEKGLFRMSEIQDVQWMDEGRLLGVESNEGSILIYNTENNAKELFRRSAGTMAGYVKGGLYGIVQDKEEHDVYLSVDGDGKVRFWRTSVPAFPSWWEKEPSSTAVEKKAFPETGKYVKITKSSNKAPPQNESERKSWAGRGAALWTAE</sequence>
<dbReference type="PANTHER" id="PTHR19879">
    <property type="entry name" value="TRANSCRIPTION INITIATION FACTOR TFIID"/>
    <property type="match status" value="1"/>
</dbReference>
<gene>
    <name evidence="3" type="ORF">ALTATR162_LOCUS196</name>
</gene>
<proteinExistence type="predicted"/>
<dbReference type="PANTHER" id="PTHR19879:SF9">
    <property type="entry name" value="TRANSCRIPTION INITIATION FACTOR TFIID SUBUNIT 5"/>
    <property type="match status" value="1"/>
</dbReference>
<accession>A0A8J2HQW3</accession>
<dbReference type="PROSITE" id="PS50082">
    <property type="entry name" value="WD_REPEATS_2"/>
    <property type="match status" value="1"/>
</dbReference>
<comment type="caution">
    <text evidence="3">The sequence shown here is derived from an EMBL/GenBank/DDBJ whole genome shotgun (WGS) entry which is preliminary data.</text>
</comment>
<reference evidence="3" key="1">
    <citation type="submission" date="2021-05" db="EMBL/GenBank/DDBJ databases">
        <authorList>
            <person name="Stam R."/>
        </authorList>
    </citation>
    <scope>NUCLEOTIDE SEQUENCE</scope>
    <source>
        <strain evidence="3">CS162</strain>
    </source>
</reference>
<dbReference type="RefSeq" id="XP_043163724.1">
    <property type="nucleotide sequence ID" value="XM_043307789.1"/>
</dbReference>
<dbReference type="Gene3D" id="2.130.10.10">
    <property type="entry name" value="YVTN repeat-like/Quinoprotein amine dehydrogenase"/>
    <property type="match status" value="2"/>
</dbReference>
<evidence type="ECO:0000256" key="1">
    <source>
        <dbReference type="PROSITE-ProRule" id="PRU00221"/>
    </source>
</evidence>
<evidence type="ECO:0008006" key="5">
    <source>
        <dbReference type="Google" id="ProtNLM"/>
    </source>
</evidence>
<keyword evidence="4" id="KW-1185">Reference proteome</keyword>
<protein>
    <recommendedName>
        <fullName evidence="5">WD40 repeat-like protein</fullName>
    </recommendedName>
</protein>
<evidence type="ECO:0000313" key="3">
    <source>
        <dbReference type="EMBL" id="CAG5137759.1"/>
    </source>
</evidence>
<dbReference type="Proteomes" id="UP000676310">
    <property type="component" value="Unassembled WGS sequence"/>
</dbReference>
<organism evidence="3 4">
    <name type="scientific">Alternaria atra</name>
    <dbReference type="NCBI Taxonomy" id="119953"/>
    <lineage>
        <taxon>Eukaryota</taxon>
        <taxon>Fungi</taxon>
        <taxon>Dikarya</taxon>
        <taxon>Ascomycota</taxon>
        <taxon>Pezizomycotina</taxon>
        <taxon>Dothideomycetes</taxon>
        <taxon>Pleosporomycetidae</taxon>
        <taxon>Pleosporales</taxon>
        <taxon>Pleosporineae</taxon>
        <taxon>Pleosporaceae</taxon>
        <taxon>Alternaria</taxon>
        <taxon>Alternaria sect. Ulocladioides</taxon>
    </lineage>
</organism>
<dbReference type="SMART" id="SM00320">
    <property type="entry name" value="WD40"/>
    <property type="match status" value="4"/>
</dbReference>
<dbReference type="InterPro" id="IPR001680">
    <property type="entry name" value="WD40_rpt"/>
</dbReference>
<dbReference type="SUPFAM" id="SSF69322">
    <property type="entry name" value="Tricorn protease domain 2"/>
    <property type="match status" value="1"/>
</dbReference>
<name>A0A8J2HQW3_9PLEO</name>
<feature type="compositionally biased region" description="Polar residues" evidence="2">
    <location>
        <begin position="535"/>
        <end position="545"/>
    </location>
</feature>
<dbReference type="Pfam" id="PF00400">
    <property type="entry name" value="WD40"/>
    <property type="match status" value="1"/>
</dbReference>
<dbReference type="EMBL" id="CAJRGZ010000012">
    <property type="protein sequence ID" value="CAG5137759.1"/>
    <property type="molecule type" value="Genomic_DNA"/>
</dbReference>